<organism evidence="2 4">
    <name type="scientific">Bursaphelenchus xylophilus</name>
    <name type="common">Pinewood nematode worm</name>
    <name type="synonym">Aphelenchoides xylophilus</name>
    <dbReference type="NCBI Taxonomy" id="6326"/>
    <lineage>
        <taxon>Eukaryota</taxon>
        <taxon>Metazoa</taxon>
        <taxon>Ecdysozoa</taxon>
        <taxon>Nematoda</taxon>
        <taxon>Chromadorea</taxon>
        <taxon>Rhabditida</taxon>
        <taxon>Tylenchina</taxon>
        <taxon>Tylenchomorpha</taxon>
        <taxon>Aphelenchoidea</taxon>
        <taxon>Aphelenchoididae</taxon>
        <taxon>Bursaphelenchus</taxon>
    </lineage>
</organism>
<dbReference type="EMBL" id="CAJFDI010000005">
    <property type="protein sequence ID" value="CAD5231723.1"/>
    <property type="molecule type" value="Genomic_DNA"/>
</dbReference>
<evidence type="ECO:0000313" key="1">
    <source>
        <dbReference type="EMBL" id="CAD5231723.1"/>
    </source>
</evidence>
<accession>A0A1I7RSC6</accession>
<reference evidence="4" key="1">
    <citation type="submission" date="2016-11" db="UniProtKB">
        <authorList>
            <consortium name="WormBaseParasite"/>
        </authorList>
    </citation>
    <scope>IDENTIFICATION</scope>
</reference>
<dbReference type="AlphaFoldDB" id="A0A1I7RSC6"/>
<dbReference type="WBParaSite" id="BXY_0363000.1">
    <property type="protein sequence ID" value="BXY_0363000.1"/>
    <property type="gene ID" value="BXY_0363000"/>
</dbReference>
<dbReference type="Proteomes" id="UP000582659">
    <property type="component" value="Unassembled WGS sequence"/>
</dbReference>
<reference evidence="1" key="2">
    <citation type="submission" date="2020-09" db="EMBL/GenBank/DDBJ databases">
        <authorList>
            <person name="Kikuchi T."/>
        </authorList>
    </citation>
    <scope>NUCLEOTIDE SEQUENCE</scope>
    <source>
        <strain evidence="1">Ka4C1</strain>
    </source>
</reference>
<dbReference type="SMR" id="A0A1I7RSC6"/>
<evidence type="ECO:0000313" key="3">
    <source>
        <dbReference type="Proteomes" id="UP000659654"/>
    </source>
</evidence>
<proteinExistence type="predicted"/>
<name>A0A1I7RSC6_BURXY</name>
<dbReference type="Proteomes" id="UP000095284">
    <property type="component" value="Unplaced"/>
</dbReference>
<dbReference type="InterPro" id="IPR008993">
    <property type="entry name" value="TIMP-like_OB-fold"/>
</dbReference>
<dbReference type="OrthoDB" id="5826152at2759"/>
<dbReference type="Gene3D" id="2.40.50.120">
    <property type="match status" value="1"/>
</dbReference>
<evidence type="ECO:0000313" key="4">
    <source>
        <dbReference type="WBParaSite" id="BXY_0363000.1"/>
    </source>
</evidence>
<dbReference type="EMBL" id="CAJFCV020000005">
    <property type="protein sequence ID" value="CAG9123048.1"/>
    <property type="molecule type" value="Genomic_DNA"/>
</dbReference>
<dbReference type="SUPFAM" id="SSF50242">
    <property type="entry name" value="TIMP-like"/>
    <property type="match status" value="1"/>
</dbReference>
<protein>
    <submittedName>
        <fullName evidence="1">(pine wood nematode) hypothetical protein</fullName>
    </submittedName>
</protein>
<keyword evidence="3" id="KW-1185">Reference proteome</keyword>
<sequence>MTLDNVMSWCNWASHIRIMGIQKGKTVADPIIYSIKHVEEFKYDKLPLPETMETASREALCGVPHLEVGEEYFVGGFLSKDILRLEKCAQPYIEMYNGTGIGKAPPRWRSITEKNIKNLHNLKEKFLLNRKEL</sequence>
<evidence type="ECO:0000313" key="2">
    <source>
        <dbReference type="Proteomes" id="UP000095284"/>
    </source>
</evidence>
<dbReference type="Proteomes" id="UP000659654">
    <property type="component" value="Unassembled WGS sequence"/>
</dbReference>
<gene>
    <name evidence="1" type="ORF">BXYJ_LOCUS11819</name>
</gene>